<evidence type="ECO:0000256" key="3">
    <source>
        <dbReference type="ARBA" id="ARBA00022741"/>
    </source>
</evidence>
<accession>A0A8J2KJN0</accession>
<keyword evidence="8" id="KW-1185">Reference proteome</keyword>
<dbReference type="EMBL" id="CAJVCH010315274">
    <property type="protein sequence ID" value="CAG7786324.1"/>
    <property type="molecule type" value="Genomic_DNA"/>
</dbReference>
<keyword evidence="5" id="KW-0520">NAD</keyword>
<comment type="caution">
    <text evidence="7">The sequence shown here is derived from an EMBL/GenBank/DDBJ whole genome shotgun (WGS) entry which is preliminary data.</text>
</comment>
<evidence type="ECO:0000313" key="7">
    <source>
        <dbReference type="EMBL" id="CAG7786324.1"/>
    </source>
</evidence>
<dbReference type="GO" id="GO:0003952">
    <property type="term" value="F:NAD+ synthase (glutamine-hydrolyzing) activity"/>
    <property type="evidence" value="ECO:0007669"/>
    <property type="project" value="InterPro"/>
</dbReference>
<proteinExistence type="predicted"/>
<sequence length="186" mass="20838">MCTLITEYLKDHQDEQVLRDVRKVVRDPEYYPQDATSLCGAENLANAIGSNHFVINISSAIKAFVEELSKSFDGKTPSFQGEKVENLALQNVQARSRMVYAYLFAQLVPWKQQRNGFLLVVGTANVDEAIRGYFTKYDCSAADLNPIGGISKTDLKNFILYAGRKFKLEAVREIVEAPPTAELQPL</sequence>
<protein>
    <recommendedName>
        <fullName evidence="6">NAD/GMP synthase domain-containing protein</fullName>
    </recommendedName>
</protein>
<dbReference type="InterPro" id="IPR003694">
    <property type="entry name" value="NAD_synthase"/>
</dbReference>
<reference evidence="7" key="1">
    <citation type="submission" date="2021-06" db="EMBL/GenBank/DDBJ databases">
        <authorList>
            <person name="Hodson N. C."/>
            <person name="Mongue J. A."/>
            <person name="Jaron S. K."/>
        </authorList>
    </citation>
    <scope>NUCLEOTIDE SEQUENCE</scope>
</reference>
<evidence type="ECO:0000256" key="1">
    <source>
        <dbReference type="ARBA" id="ARBA00004790"/>
    </source>
</evidence>
<dbReference type="Pfam" id="PF02540">
    <property type="entry name" value="NAD_synthase"/>
    <property type="match status" value="1"/>
</dbReference>
<evidence type="ECO:0000256" key="4">
    <source>
        <dbReference type="ARBA" id="ARBA00022840"/>
    </source>
</evidence>
<feature type="domain" description="NAD/GMP synthase" evidence="6">
    <location>
        <begin position="33"/>
        <end position="185"/>
    </location>
</feature>
<dbReference type="Proteomes" id="UP000708208">
    <property type="component" value="Unassembled WGS sequence"/>
</dbReference>
<name>A0A8J2KJN0_9HEXA</name>
<dbReference type="CDD" id="cd00553">
    <property type="entry name" value="NAD_synthase"/>
    <property type="match status" value="1"/>
</dbReference>
<gene>
    <name evidence="7" type="ORF">AFUS01_LOCUS24897</name>
</gene>
<dbReference type="GO" id="GO:0005737">
    <property type="term" value="C:cytoplasm"/>
    <property type="evidence" value="ECO:0007669"/>
    <property type="project" value="InterPro"/>
</dbReference>
<feature type="non-terminal residue" evidence="7">
    <location>
        <position position="1"/>
    </location>
</feature>
<dbReference type="GO" id="GO:0005524">
    <property type="term" value="F:ATP binding"/>
    <property type="evidence" value="ECO:0007669"/>
    <property type="project" value="UniProtKB-KW"/>
</dbReference>
<dbReference type="OrthoDB" id="2020662at2759"/>
<keyword evidence="3" id="KW-0547">Nucleotide-binding</keyword>
<organism evidence="7 8">
    <name type="scientific">Allacma fusca</name>
    <dbReference type="NCBI Taxonomy" id="39272"/>
    <lineage>
        <taxon>Eukaryota</taxon>
        <taxon>Metazoa</taxon>
        <taxon>Ecdysozoa</taxon>
        <taxon>Arthropoda</taxon>
        <taxon>Hexapoda</taxon>
        <taxon>Collembola</taxon>
        <taxon>Symphypleona</taxon>
        <taxon>Sminthuridae</taxon>
        <taxon>Allacma</taxon>
    </lineage>
</organism>
<evidence type="ECO:0000259" key="6">
    <source>
        <dbReference type="Pfam" id="PF02540"/>
    </source>
</evidence>
<keyword evidence="4" id="KW-0067">ATP-binding</keyword>
<dbReference type="PANTHER" id="PTHR23090">
    <property type="entry name" value="NH 3 /GLUTAMINE-DEPENDENT NAD + SYNTHETASE"/>
    <property type="match status" value="1"/>
</dbReference>
<dbReference type="AlphaFoldDB" id="A0A8J2KJN0"/>
<dbReference type="GO" id="GO:0004359">
    <property type="term" value="F:glutaminase activity"/>
    <property type="evidence" value="ECO:0007669"/>
    <property type="project" value="InterPro"/>
</dbReference>
<keyword evidence="2" id="KW-0436">Ligase</keyword>
<evidence type="ECO:0000256" key="2">
    <source>
        <dbReference type="ARBA" id="ARBA00022598"/>
    </source>
</evidence>
<evidence type="ECO:0000313" key="8">
    <source>
        <dbReference type="Proteomes" id="UP000708208"/>
    </source>
</evidence>
<dbReference type="GO" id="GO:0009435">
    <property type="term" value="P:NAD+ biosynthetic process"/>
    <property type="evidence" value="ECO:0007669"/>
    <property type="project" value="InterPro"/>
</dbReference>
<dbReference type="PANTHER" id="PTHR23090:SF9">
    <property type="entry name" value="GLUTAMINE-DEPENDENT NAD(+) SYNTHETASE"/>
    <property type="match status" value="1"/>
</dbReference>
<dbReference type="InterPro" id="IPR022310">
    <property type="entry name" value="NAD/GMP_synthase"/>
</dbReference>
<evidence type="ECO:0000256" key="5">
    <source>
        <dbReference type="ARBA" id="ARBA00023027"/>
    </source>
</evidence>
<comment type="pathway">
    <text evidence="1">Cofactor biosynthesis; NAD(+) biosynthesis.</text>
</comment>